<dbReference type="RefSeq" id="WP_265282828.1">
    <property type="nucleotide sequence ID" value="NZ_QZCW01000003.1"/>
</dbReference>
<dbReference type="SMART" id="SM00148">
    <property type="entry name" value="PLCXc"/>
    <property type="match status" value="1"/>
</dbReference>
<dbReference type="EMBL" id="QZCW01000003">
    <property type="protein sequence ID" value="MCW5322645.1"/>
    <property type="molecule type" value="Genomic_DNA"/>
</dbReference>
<gene>
    <name evidence="8" type="ORF">D5039_16265</name>
</gene>
<organism evidence="8 9">
    <name type="scientific">Verminephrobacter aporrectodeae subsp. tuberculatae</name>
    <dbReference type="NCBI Taxonomy" id="1110392"/>
    <lineage>
        <taxon>Bacteria</taxon>
        <taxon>Pseudomonadati</taxon>
        <taxon>Pseudomonadota</taxon>
        <taxon>Betaproteobacteria</taxon>
        <taxon>Burkholderiales</taxon>
        <taxon>Comamonadaceae</taxon>
        <taxon>Verminephrobacter</taxon>
    </lineage>
</organism>
<evidence type="ECO:0000313" key="8">
    <source>
        <dbReference type="EMBL" id="MCW5322645.1"/>
    </source>
</evidence>
<accession>A0ABT3KWI8</accession>
<feature type="signal peptide" evidence="6">
    <location>
        <begin position="1"/>
        <end position="25"/>
    </location>
</feature>
<dbReference type="InterPro" id="IPR017946">
    <property type="entry name" value="PLC-like_Pdiesterase_TIM-brl"/>
</dbReference>
<evidence type="ECO:0000313" key="9">
    <source>
        <dbReference type="Proteomes" id="UP001208935"/>
    </source>
</evidence>
<proteinExistence type="predicted"/>
<comment type="caution">
    <text evidence="8">The sequence shown here is derived from an EMBL/GenBank/DDBJ whole genome shotgun (WGS) entry which is preliminary data.</text>
</comment>
<dbReference type="Pfam" id="PF00388">
    <property type="entry name" value="PI-PLC-X"/>
    <property type="match status" value="1"/>
</dbReference>
<evidence type="ECO:0000256" key="4">
    <source>
        <dbReference type="ARBA" id="ARBA00030474"/>
    </source>
</evidence>
<name>A0ABT3KWI8_9BURK</name>
<dbReference type="PROSITE" id="PS50007">
    <property type="entry name" value="PIPLC_X_DOMAIN"/>
    <property type="match status" value="1"/>
</dbReference>
<evidence type="ECO:0000259" key="7">
    <source>
        <dbReference type="SMART" id="SM00148"/>
    </source>
</evidence>
<evidence type="ECO:0000256" key="5">
    <source>
        <dbReference type="ARBA" id="ARBA00030782"/>
    </source>
</evidence>
<sequence>MNHRNNKFLLAMATGLVIFGSKVHASYQADAWQHTGAFSTNVTASTDNSSFMKAIDGNTRINRLSLVGTHDSAASTGGSIAFTSTIVGSTITGAFSGPALQDIVRTQTMPLTEQMKAGIRFFDIRVKHRNDKFQLYHGVSDLGADMDGVLSEIKEFLNKHPEEVIMARVRNEDDDDKNASINRASGNTRYFGETLHSYIKKYGESLFWNNSGGESNPTLRSVRGKIIILSDFPLGNASATLPDGSLAEKEIIGSTGAFKYGLSYRQARIHDSYNLDTKWSLYDKWENLKSYLATTNSQAPSSNLNIGYMSGSGGAFPYFVAGGRMHANTSANHLWTGATETATGLHRSKWPDFPRGSCTWGIGWICSIFFSGLNELTATWLAKNNPQYAGILVADFPGNDLIDRVIRLNAPFTEMQQLAGQEWVSLSSNGVDPQCASNDGINCLLGASLADAKRATTAVVCGKDHQAKLGVTGYENKSHWCSMARDKITRDRGENSSTR</sequence>
<feature type="domain" description="Phosphatidylinositol-specific phospholipase C X" evidence="7">
    <location>
        <begin position="55"/>
        <end position="231"/>
    </location>
</feature>
<keyword evidence="9" id="KW-1185">Reference proteome</keyword>
<dbReference type="PANTHER" id="PTHR13593">
    <property type="match status" value="1"/>
</dbReference>
<dbReference type="SUPFAM" id="SSF51695">
    <property type="entry name" value="PLC-like phosphodiesterases"/>
    <property type="match status" value="1"/>
</dbReference>
<reference evidence="9" key="1">
    <citation type="submission" date="2023-07" db="EMBL/GenBank/DDBJ databases">
        <title>Verminephrobacter genomes.</title>
        <authorList>
            <person name="Lund M.B."/>
        </authorList>
    </citation>
    <scope>NUCLEOTIDE SEQUENCE [LARGE SCALE GENOMIC DNA]</scope>
    <source>
        <strain evidence="9">AtM5-05</strain>
    </source>
</reference>
<dbReference type="CDD" id="cd08586">
    <property type="entry name" value="PI-PLCc_BcPLC_like"/>
    <property type="match status" value="1"/>
</dbReference>
<evidence type="ECO:0000256" key="6">
    <source>
        <dbReference type="SAM" id="SignalP"/>
    </source>
</evidence>
<evidence type="ECO:0000256" key="1">
    <source>
        <dbReference type="ARBA" id="ARBA00001316"/>
    </source>
</evidence>
<dbReference type="Gene3D" id="3.20.20.190">
    <property type="entry name" value="Phosphatidylinositol (PI) phosphodiesterase"/>
    <property type="match status" value="1"/>
</dbReference>
<dbReference type="EC" id="4.6.1.13" evidence="2"/>
<dbReference type="Proteomes" id="UP001208935">
    <property type="component" value="Unassembled WGS sequence"/>
</dbReference>
<comment type="catalytic activity">
    <reaction evidence="1">
        <text>a 1,2-diacyl-sn-glycero-3-phospho-(1D-myo-inositol) = 1D-myo-inositol 1,2-cyclic phosphate + a 1,2-diacyl-sn-glycerol</text>
        <dbReference type="Rhea" id="RHEA:17093"/>
        <dbReference type="ChEBI" id="CHEBI:17815"/>
        <dbReference type="ChEBI" id="CHEBI:57880"/>
        <dbReference type="ChEBI" id="CHEBI:58484"/>
        <dbReference type="EC" id="4.6.1.13"/>
    </reaction>
</comment>
<keyword evidence="6" id="KW-0732">Signal</keyword>
<dbReference type="InterPro" id="IPR051057">
    <property type="entry name" value="PI-PLC_domain"/>
</dbReference>
<dbReference type="PANTHER" id="PTHR13593:SF113">
    <property type="entry name" value="SI:DKEY-266F7.9"/>
    <property type="match status" value="1"/>
</dbReference>
<evidence type="ECO:0000256" key="3">
    <source>
        <dbReference type="ARBA" id="ARBA00019758"/>
    </source>
</evidence>
<feature type="chain" id="PRO_5046861704" description="1-phosphatidylinositol phosphodiesterase" evidence="6">
    <location>
        <begin position="26"/>
        <end position="499"/>
    </location>
</feature>
<protein>
    <recommendedName>
        <fullName evidence="3">1-phosphatidylinositol phosphodiesterase</fullName>
        <ecNumber evidence="2">4.6.1.13</ecNumber>
    </recommendedName>
    <alternativeName>
        <fullName evidence="4">Phosphatidylinositol diacylglycerol-lyase</fullName>
    </alternativeName>
    <alternativeName>
        <fullName evidence="5">Phosphatidylinositol-specific phospholipase C</fullName>
    </alternativeName>
</protein>
<evidence type="ECO:0000256" key="2">
    <source>
        <dbReference type="ARBA" id="ARBA00012581"/>
    </source>
</evidence>
<dbReference type="InterPro" id="IPR000909">
    <property type="entry name" value="PLipase_C_PInositol-sp_X_dom"/>
</dbReference>